<accession>A0ABV5CK17</accession>
<name>A0ABV5CK17_9ACTN</name>
<evidence type="ECO:0000313" key="3">
    <source>
        <dbReference type="Proteomes" id="UP001582793"/>
    </source>
</evidence>
<organism evidence="2 3">
    <name type="scientific">Polymorphospora lycopeni</name>
    <dbReference type="NCBI Taxonomy" id="3140240"/>
    <lineage>
        <taxon>Bacteria</taxon>
        <taxon>Bacillati</taxon>
        <taxon>Actinomycetota</taxon>
        <taxon>Actinomycetes</taxon>
        <taxon>Micromonosporales</taxon>
        <taxon>Micromonosporaceae</taxon>
        <taxon>Polymorphospora</taxon>
    </lineage>
</organism>
<reference evidence="2 3" key="1">
    <citation type="submission" date="2024-04" db="EMBL/GenBank/DDBJ databases">
        <title>Polymorphospora sp. isolated from Baiyangdian Lake in Xiong'an New Area.</title>
        <authorList>
            <person name="Zhang X."/>
            <person name="Liu J."/>
        </authorList>
    </citation>
    <scope>NUCLEOTIDE SEQUENCE [LARGE SCALE GENOMIC DNA]</scope>
    <source>
        <strain evidence="2 3">2-325</strain>
    </source>
</reference>
<dbReference type="PANTHER" id="PTHR40469">
    <property type="entry name" value="SECRETED GLYCOSYL HYDROLASE"/>
    <property type="match status" value="1"/>
</dbReference>
<keyword evidence="3" id="KW-1185">Reference proteome</keyword>
<protein>
    <submittedName>
        <fullName evidence="2">ThuA domain-containing protein</fullName>
    </submittedName>
</protein>
<sequence length="217" mass="23314">MRILVYSRTGGFRHDSIPAGVAALTTLGRRHGFEVVATEDPAVLTPAGLAGHAAVAFLSTSGTISDDPAARAALEGYVRGGGGYVGIHGAATTEYDWPFYGALVGAWFDRHPVVQPGRIVVEDHDHPATAHLPPIWERTDEWYDFRTNPRPSVRVLLRVDETSYEGGRMGADHPIAWCHENLGGRSFYTGLGHTVGSYEEPAVLAHLLGGIRYATGG</sequence>
<gene>
    <name evidence="2" type="ORF">AAFH96_04450</name>
</gene>
<dbReference type="SUPFAM" id="SSF52317">
    <property type="entry name" value="Class I glutamine amidotransferase-like"/>
    <property type="match status" value="1"/>
</dbReference>
<comment type="caution">
    <text evidence="2">The sequence shown here is derived from an EMBL/GenBank/DDBJ whole genome shotgun (WGS) entry which is preliminary data.</text>
</comment>
<dbReference type="RefSeq" id="WP_364212282.1">
    <property type="nucleotide sequence ID" value="NZ_JBCGDC010000008.1"/>
</dbReference>
<dbReference type="Gene3D" id="3.40.50.880">
    <property type="match status" value="1"/>
</dbReference>
<dbReference type="InterPro" id="IPR029010">
    <property type="entry name" value="ThuA-like"/>
</dbReference>
<evidence type="ECO:0000313" key="2">
    <source>
        <dbReference type="EMBL" id="MFB6392353.1"/>
    </source>
</evidence>
<dbReference type="InterPro" id="IPR029062">
    <property type="entry name" value="Class_I_gatase-like"/>
</dbReference>
<dbReference type="Proteomes" id="UP001582793">
    <property type="component" value="Unassembled WGS sequence"/>
</dbReference>
<evidence type="ECO:0000259" key="1">
    <source>
        <dbReference type="Pfam" id="PF06283"/>
    </source>
</evidence>
<feature type="domain" description="ThuA-like" evidence="1">
    <location>
        <begin position="2"/>
        <end position="214"/>
    </location>
</feature>
<dbReference type="EMBL" id="JBCGDC010000008">
    <property type="protein sequence ID" value="MFB6392353.1"/>
    <property type="molecule type" value="Genomic_DNA"/>
</dbReference>
<dbReference type="Pfam" id="PF06283">
    <property type="entry name" value="ThuA"/>
    <property type="match status" value="1"/>
</dbReference>
<dbReference type="PANTHER" id="PTHR40469:SF2">
    <property type="entry name" value="GALACTOSE-BINDING DOMAIN-LIKE SUPERFAMILY PROTEIN"/>
    <property type="match status" value="1"/>
</dbReference>
<proteinExistence type="predicted"/>